<dbReference type="SUPFAM" id="SSF57850">
    <property type="entry name" value="RING/U-box"/>
    <property type="match status" value="1"/>
</dbReference>
<feature type="domain" description="SIAH-type" evidence="12">
    <location>
        <begin position="70"/>
        <end position="133"/>
    </location>
</feature>
<dbReference type="InterPro" id="IPR018121">
    <property type="entry name" value="7-in-absentia-prot_TRAF-dom"/>
</dbReference>
<gene>
    <name evidence="13" type="ORF">L798_03013</name>
</gene>
<dbReference type="STRING" id="136037.A0A067QGD9"/>
<dbReference type="GO" id="GO:0016567">
    <property type="term" value="P:protein ubiquitination"/>
    <property type="evidence" value="ECO:0007669"/>
    <property type="project" value="UniProtKB-UniPathway"/>
</dbReference>
<evidence type="ECO:0000313" key="13">
    <source>
        <dbReference type="EMBL" id="KDR07292.1"/>
    </source>
</evidence>
<dbReference type="GO" id="GO:0061630">
    <property type="term" value="F:ubiquitin protein ligase activity"/>
    <property type="evidence" value="ECO:0007669"/>
    <property type="project" value="UniProtKB-EC"/>
</dbReference>
<comment type="similarity">
    <text evidence="3 10">Belongs to the SINA (Seven in absentia) family.</text>
</comment>
<dbReference type="Pfam" id="PF21362">
    <property type="entry name" value="Sina_RING"/>
    <property type="match status" value="1"/>
</dbReference>
<dbReference type="InterPro" id="IPR049548">
    <property type="entry name" value="Sina-like_RING"/>
</dbReference>
<dbReference type="OMA" id="RIHCFEL"/>
<evidence type="ECO:0000256" key="6">
    <source>
        <dbReference type="ARBA" id="ARBA00022771"/>
    </source>
</evidence>
<dbReference type="EMBL" id="KK853480">
    <property type="protein sequence ID" value="KDR07292.1"/>
    <property type="molecule type" value="Genomic_DNA"/>
</dbReference>
<evidence type="ECO:0000259" key="11">
    <source>
        <dbReference type="PROSITE" id="PS50089"/>
    </source>
</evidence>
<dbReference type="OrthoDB" id="941555at2759"/>
<dbReference type="AlphaFoldDB" id="A0A067QGD9"/>
<keyword evidence="14" id="KW-1185">Reference proteome</keyword>
<dbReference type="Gene3D" id="3.30.40.10">
    <property type="entry name" value="Zinc/RING finger domain, C3HC4 (zinc finger)"/>
    <property type="match status" value="2"/>
</dbReference>
<protein>
    <recommendedName>
        <fullName evidence="10">E3 ubiquitin-protein ligase</fullName>
        <ecNumber evidence="10">2.3.2.27</ecNumber>
    </recommendedName>
</protein>
<dbReference type="InterPro" id="IPR013083">
    <property type="entry name" value="Znf_RING/FYVE/PHD"/>
</dbReference>
<feature type="domain" description="RING-type" evidence="11">
    <location>
        <begin position="18"/>
        <end position="53"/>
    </location>
</feature>
<evidence type="ECO:0000256" key="8">
    <source>
        <dbReference type="ARBA" id="ARBA00022833"/>
    </source>
</evidence>
<dbReference type="GO" id="GO:0031624">
    <property type="term" value="F:ubiquitin conjugating enzyme binding"/>
    <property type="evidence" value="ECO:0007669"/>
    <property type="project" value="TreeGrafter"/>
</dbReference>
<evidence type="ECO:0000256" key="10">
    <source>
        <dbReference type="RuleBase" id="RU201113"/>
    </source>
</evidence>
<comment type="pathway">
    <text evidence="2 10">Protein modification; protein ubiquitination.</text>
</comment>
<dbReference type="InterPro" id="IPR001841">
    <property type="entry name" value="Znf_RING"/>
</dbReference>
<organism evidence="13 14">
    <name type="scientific">Zootermopsis nevadensis</name>
    <name type="common">Dampwood termite</name>
    <dbReference type="NCBI Taxonomy" id="136037"/>
    <lineage>
        <taxon>Eukaryota</taxon>
        <taxon>Metazoa</taxon>
        <taxon>Ecdysozoa</taxon>
        <taxon>Arthropoda</taxon>
        <taxon>Hexapoda</taxon>
        <taxon>Insecta</taxon>
        <taxon>Pterygota</taxon>
        <taxon>Neoptera</taxon>
        <taxon>Polyneoptera</taxon>
        <taxon>Dictyoptera</taxon>
        <taxon>Blattodea</taxon>
        <taxon>Blattoidea</taxon>
        <taxon>Termitoidae</taxon>
        <taxon>Termopsidae</taxon>
        <taxon>Zootermopsis</taxon>
    </lineage>
</organism>
<dbReference type="PROSITE" id="PS51081">
    <property type="entry name" value="ZF_SIAH"/>
    <property type="match status" value="1"/>
</dbReference>
<dbReference type="Gene3D" id="2.60.210.10">
    <property type="entry name" value="Apoptosis, Tumor Necrosis Factor Receptor Associated Protein 2, Chain A"/>
    <property type="match status" value="1"/>
</dbReference>
<comment type="function">
    <text evidence="10">E3 ubiquitin-protein ligase that mediates ubiquitination and subsequent proteasomal degradation of target proteins. E3 ubiquitin ligases accept ubiquitin from an E2 ubiquitin-conjugating enzyme in the form of a thioester and then directly transfers the ubiquitin to targeted substrates.</text>
</comment>
<dbReference type="InterPro" id="IPR008974">
    <property type="entry name" value="TRAF-like"/>
</dbReference>
<evidence type="ECO:0000256" key="5">
    <source>
        <dbReference type="ARBA" id="ARBA00022723"/>
    </source>
</evidence>
<dbReference type="SUPFAM" id="SSF49599">
    <property type="entry name" value="TRAF domain-like"/>
    <property type="match status" value="1"/>
</dbReference>
<dbReference type="UniPathway" id="UPA00143"/>
<dbReference type="GO" id="GO:0008270">
    <property type="term" value="F:zinc ion binding"/>
    <property type="evidence" value="ECO:0007669"/>
    <property type="project" value="UniProtKB-KW"/>
</dbReference>
<accession>A0A067QGD9</accession>
<name>A0A067QGD9_ZOONE</name>
<evidence type="ECO:0000256" key="1">
    <source>
        <dbReference type="ARBA" id="ARBA00000900"/>
    </source>
</evidence>
<evidence type="ECO:0000256" key="4">
    <source>
        <dbReference type="ARBA" id="ARBA00022679"/>
    </source>
</evidence>
<dbReference type="EC" id="2.3.2.27" evidence="10"/>
<comment type="domain">
    <text evidence="10">The SBD domain (substrate-binding domain) mediates the interaction with substrate proteins. It is related to the TRAF family.</text>
</comment>
<dbReference type="eggNOG" id="KOG3002">
    <property type="taxonomic scope" value="Eukaryota"/>
</dbReference>
<dbReference type="PROSITE" id="PS50089">
    <property type="entry name" value="ZF_RING_2"/>
    <property type="match status" value="1"/>
</dbReference>
<evidence type="ECO:0000259" key="12">
    <source>
        <dbReference type="PROSITE" id="PS51081"/>
    </source>
</evidence>
<dbReference type="GO" id="GO:0043161">
    <property type="term" value="P:proteasome-mediated ubiquitin-dependent protein catabolic process"/>
    <property type="evidence" value="ECO:0007669"/>
    <property type="project" value="TreeGrafter"/>
</dbReference>
<dbReference type="InParanoid" id="A0A067QGD9"/>
<keyword evidence="6 9" id="KW-0863">Zinc-finger</keyword>
<evidence type="ECO:0000256" key="7">
    <source>
        <dbReference type="ARBA" id="ARBA00022786"/>
    </source>
</evidence>
<proteinExistence type="inferred from homology"/>
<reference evidence="13 14" key="1">
    <citation type="journal article" date="2014" name="Nat. Commun.">
        <title>Molecular traces of alternative social organization in a termite genome.</title>
        <authorList>
            <person name="Terrapon N."/>
            <person name="Li C."/>
            <person name="Robertson H.M."/>
            <person name="Ji L."/>
            <person name="Meng X."/>
            <person name="Booth W."/>
            <person name="Chen Z."/>
            <person name="Childers C.P."/>
            <person name="Glastad K.M."/>
            <person name="Gokhale K."/>
            <person name="Gowin J."/>
            <person name="Gronenberg W."/>
            <person name="Hermansen R.A."/>
            <person name="Hu H."/>
            <person name="Hunt B.G."/>
            <person name="Huylmans A.K."/>
            <person name="Khalil S.M."/>
            <person name="Mitchell R.D."/>
            <person name="Munoz-Torres M.C."/>
            <person name="Mustard J.A."/>
            <person name="Pan H."/>
            <person name="Reese J.T."/>
            <person name="Scharf M.E."/>
            <person name="Sun F."/>
            <person name="Vogel H."/>
            <person name="Xiao J."/>
            <person name="Yang W."/>
            <person name="Yang Z."/>
            <person name="Yang Z."/>
            <person name="Zhou J."/>
            <person name="Zhu J."/>
            <person name="Brent C.S."/>
            <person name="Elsik C.G."/>
            <person name="Goodisman M.A."/>
            <person name="Liberles D.A."/>
            <person name="Roe R.M."/>
            <person name="Vargo E.L."/>
            <person name="Vilcinskas A."/>
            <person name="Wang J."/>
            <person name="Bornberg-Bauer E."/>
            <person name="Korb J."/>
            <person name="Zhang G."/>
            <person name="Liebig J."/>
        </authorList>
    </citation>
    <scope>NUCLEOTIDE SEQUENCE [LARGE SCALE GENOMIC DNA]</scope>
    <source>
        <tissue evidence="13">Whole organism</tissue>
    </source>
</reference>
<keyword evidence="5 10" id="KW-0479">Metal-binding</keyword>
<dbReference type="InterPro" id="IPR004162">
    <property type="entry name" value="SINA-like_animal"/>
</dbReference>
<dbReference type="Pfam" id="PF03145">
    <property type="entry name" value="Sina_TRAF"/>
    <property type="match status" value="1"/>
</dbReference>
<evidence type="ECO:0000313" key="14">
    <source>
        <dbReference type="Proteomes" id="UP000027135"/>
    </source>
</evidence>
<dbReference type="InterPro" id="IPR013010">
    <property type="entry name" value="Znf_SIAH"/>
</dbReference>
<keyword evidence="4" id="KW-0808">Transferase</keyword>
<evidence type="ECO:0000256" key="3">
    <source>
        <dbReference type="ARBA" id="ARBA00009119"/>
    </source>
</evidence>
<dbReference type="PANTHER" id="PTHR45877:SF2">
    <property type="entry name" value="E3 UBIQUITIN-PROTEIN LIGASE SINA-RELATED"/>
    <property type="match status" value="1"/>
</dbReference>
<keyword evidence="8 10" id="KW-0862">Zinc</keyword>
<dbReference type="FunFam" id="3.30.40.10:FF:000041">
    <property type="entry name" value="E3 ubiquitin-protein ligase SINAT3"/>
    <property type="match status" value="1"/>
</dbReference>
<sequence length="253" mass="28812">MDTLVRDFDEALLNDLECPVCTEYMSPPITLCSNGHNICKKCRQNVECCPICRGQLSGIRNVTLEKIARRQQYPCTNRDRGCPQVFSMDLIADHHAVCRYGPLRCPMNKFPSVSCSWKGLLSEIKKHVQDSHEAYFKDTPYVRSHYVGNGEAVRFITNETFLCYKRIKDDKLFCVVQLVGTKEEASKYKSQFTLCGGNGVDKIVETFVVRSFTEDFCESFQSGKCLILDDRVIRNFVVDGKLNLTISVSTIEK</sequence>
<comment type="catalytic activity">
    <reaction evidence="1 10">
        <text>S-ubiquitinyl-[E2 ubiquitin-conjugating enzyme]-L-cysteine + [acceptor protein]-L-lysine = [E2 ubiquitin-conjugating enzyme]-L-cysteine + N(6)-ubiquitinyl-[acceptor protein]-L-lysine.</text>
        <dbReference type="EC" id="2.3.2.27"/>
    </reaction>
</comment>
<comment type="domain">
    <text evidence="10">The RING-type zinc finger domain is essential for ubiquitin ligase activity.</text>
</comment>
<dbReference type="Proteomes" id="UP000027135">
    <property type="component" value="Unassembled WGS sequence"/>
</dbReference>
<dbReference type="GO" id="GO:0005737">
    <property type="term" value="C:cytoplasm"/>
    <property type="evidence" value="ECO:0007669"/>
    <property type="project" value="InterPro"/>
</dbReference>
<dbReference type="PANTHER" id="PTHR45877">
    <property type="entry name" value="E3 UBIQUITIN-PROTEIN LIGASE SIAH2"/>
    <property type="match status" value="1"/>
</dbReference>
<evidence type="ECO:0000256" key="2">
    <source>
        <dbReference type="ARBA" id="ARBA00004906"/>
    </source>
</evidence>
<dbReference type="Pfam" id="PF21361">
    <property type="entry name" value="Sina_ZnF"/>
    <property type="match status" value="1"/>
</dbReference>
<keyword evidence="7 10" id="KW-0833">Ubl conjugation pathway</keyword>
<evidence type="ECO:0000256" key="9">
    <source>
        <dbReference type="PROSITE-ProRule" id="PRU00455"/>
    </source>
</evidence>